<dbReference type="Ensembl" id="ENSELUT00000111054.1">
    <property type="protein sequence ID" value="ENSELUP00000089141.1"/>
    <property type="gene ID" value="ENSELUG00000035438.1"/>
</dbReference>
<reference evidence="2" key="2">
    <citation type="submission" date="2025-08" db="UniProtKB">
        <authorList>
            <consortium name="Ensembl"/>
        </authorList>
    </citation>
    <scope>IDENTIFICATION</scope>
</reference>
<reference evidence="2" key="3">
    <citation type="submission" date="2025-09" db="UniProtKB">
        <authorList>
            <consortium name="Ensembl"/>
        </authorList>
    </citation>
    <scope>IDENTIFICATION</scope>
</reference>
<feature type="chain" id="PRO_5044206706" description="Chemokine interleukin-8-like domain-containing protein" evidence="1">
    <location>
        <begin position="20"/>
        <end position="58"/>
    </location>
</feature>
<evidence type="ECO:0000313" key="2">
    <source>
        <dbReference type="Ensembl" id="ENSELUP00000089141.1"/>
    </source>
</evidence>
<keyword evidence="3" id="KW-1185">Reference proteome</keyword>
<dbReference type="AlphaFoldDB" id="A0AAY5KK69"/>
<evidence type="ECO:0008006" key="4">
    <source>
        <dbReference type="Google" id="ProtNLM"/>
    </source>
</evidence>
<reference evidence="2 3" key="1">
    <citation type="submission" date="2020-02" db="EMBL/GenBank/DDBJ databases">
        <title>Esox lucius (northern pike) genome, fEsoLuc1, primary haplotype.</title>
        <authorList>
            <person name="Myers G."/>
            <person name="Karagic N."/>
            <person name="Meyer A."/>
            <person name="Pippel M."/>
            <person name="Reichard M."/>
            <person name="Winkler S."/>
            <person name="Tracey A."/>
            <person name="Sims Y."/>
            <person name="Howe K."/>
            <person name="Rhie A."/>
            <person name="Formenti G."/>
            <person name="Durbin R."/>
            <person name="Fedrigo O."/>
            <person name="Jarvis E.D."/>
        </authorList>
    </citation>
    <scope>NUCLEOTIDE SEQUENCE [LARGE SCALE GENOMIC DNA]</scope>
</reference>
<sequence>MDLRVLALVLFVTIYSVQGAFPKCCAQTSMAVSPHILYHVERYHFQNSGGVCEIDALV</sequence>
<protein>
    <recommendedName>
        <fullName evidence="4">Chemokine interleukin-8-like domain-containing protein</fullName>
    </recommendedName>
</protein>
<accession>A0AAY5KK69</accession>
<keyword evidence="1" id="KW-0732">Signal</keyword>
<feature type="signal peptide" evidence="1">
    <location>
        <begin position="1"/>
        <end position="19"/>
    </location>
</feature>
<proteinExistence type="predicted"/>
<name>A0AAY5KK69_ESOLU</name>
<evidence type="ECO:0000256" key="1">
    <source>
        <dbReference type="SAM" id="SignalP"/>
    </source>
</evidence>
<dbReference type="GeneTree" id="ENSGT01010000222762"/>
<dbReference type="Proteomes" id="UP000265140">
    <property type="component" value="Chromosome 14"/>
</dbReference>
<organism evidence="2 3">
    <name type="scientific">Esox lucius</name>
    <name type="common">Northern pike</name>
    <dbReference type="NCBI Taxonomy" id="8010"/>
    <lineage>
        <taxon>Eukaryota</taxon>
        <taxon>Metazoa</taxon>
        <taxon>Chordata</taxon>
        <taxon>Craniata</taxon>
        <taxon>Vertebrata</taxon>
        <taxon>Euteleostomi</taxon>
        <taxon>Actinopterygii</taxon>
        <taxon>Neopterygii</taxon>
        <taxon>Teleostei</taxon>
        <taxon>Protacanthopterygii</taxon>
        <taxon>Esociformes</taxon>
        <taxon>Esocidae</taxon>
        <taxon>Esox</taxon>
    </lineage>
</organism>
<evidence type="ECO:0000313" key="3">
    <source>
        <dbReference type="Proteomes" id="UP000265140"/>
    </source>
</evidence>